<dbReference type="AlphaFoldDB" id="A0A6P0F5F8"/>
<gene>
    <name evidence="3" type="ORF">G3R41_20900</name>
    <name evidence="2" type="ORF">GCU67_20185</name>
</gene>
<evidence type="ECO:0000313" key="4">
    <source>
        <dbReference type="Proteomes" id="UP000468828"/>
    </source>
</evidence>
<dbReference type="EMBL" id="JAAGWB010000069">
    <property type="protein sequence ID" value="NEN53368.1"/>
    <property type="molecule type" value="Genomic_DNA"/>
</dbReference>
<comment type="caution">
    <text evidence="2">The sequence shown here is derived from an EMBL/GenBank/DDBJ whole genome shotgun (WGS) entry which is preliminary data.</text>
</comment>
<evidence type="ECO:0000313" key="2">
    <source>
        <dbReference type="EMBL" id="NEK96468.1"/>
    </source>
</evidence>
<feature type="signal peptide" evidence="1">
    <location>
        <begin position="1"/>
        <end position="17"/>
    </location>
</feature>
<evidence type="ECO:0000313" key="5">
    <source>
        <dbReference type="Proteomes" id="UP000471152"/>
    </source>
</evidence>
<dbReference type="RefSeq" id="WP_163613166.1">
    <property type="nucleotide sequence ID" value="NZ_JAAGWB010000069.1"/>
</dbReference>
<keyword evidence="1" id="KW-0732">Signal</keyword>
<name>A0A6P0F5F8_9ACTN</name>
<feature type="chain" id="PRO_5038312555" evidence="1">
    <location>
        <begin position="18"/>
        <end position="206"/>
    </location>
</feature>
<dbReference type="Proteomes" id="UP000468828">
    <property type="component" value="Unassembled WGS sequence"/>
</dbReference>
<reference evidence="2 4" key="1">
    <citation type="submission" date="2020-01" db="EMBL/GenBank/DDBJ databases">
        <title>the WGS Modestobacter muralis CPCC 204518.</title>
        <authorList>
            <person name="Jiang Z."/>
        </authorList>
    </citation>
    <scope>NUCLEOTIDE SEQUENCE [LARGE SCALE GENOMIC DNA]</scope>
    <source>
        <strain evidence="2 4">DSM 100205</strain>
    </source>
</reference>
<evidence type="ECO:0000256" key="1">
    <source>
        <dbReference type="SAM" id="SignalP"/>
    </source>
</evidence>
<dbReference type="EMBL" id="JAAGWH010000066">
    <property type="protein sequence ID" value="NEK96468.1"/>
    <property type="molecule type" value="Genomic_DNA"/>
</dbReference>
<dbReference type="Proteomes" id="UP000471152">
    <property type="component" value="Unassembled WGS sequence"/>
</dbReference>
<sequence length="206" mass="21393">MRMVTVFSLFAVAVTIAGCSGSQPPVTDNAPVVGAVPVAEGNAPIVAVDADAEGNTLIPAQYPVCDQGAEILAYLESGNNNGDPELDRVFASYVGVPAPQARALAGQWIEACDEQQIEIEMAKAAAQAEAAASSAEARRESAVTAERTRSCAAIGGEADHDGDLCRAPAAAGEDCRFAWVYFTAEGTIDQESYDNEMEWGGGCFPS</sequence>
<reference evidence="3 5" key="2">
    <citation type="submission" date="2020-02" db="EMBL/GenBank/DDBJ databases">
        <title>The WGS of Modestobacter muralis DSM 100205.</title>
        <authorList>
            <person name="Jiang Z."/>
        </authorList>
    </citation>
    <scope>NUCLEOTIDE SEQUENCE [LARGE SCALE GENOMIC DNA]</scope>
    <source>
        <strain evidence="3 5">DSM 100205</strain>
    </source>
</reference>
<accession>A0A6P0F5F8</accession>
<dbReference type="PROSITE" id="PS51257">
    <property type="entry name" value="PROKAR_LIPOPROTEIN"/>
    <property type="match status" value="1"/>
</dbReference>
<proteinExistence type="predicted"/>
<keyword evidence="4" id="KW-1185">Reference proteome</keyword>
<evidence type="ECO:0000313" key="3">
    <source>
        <dbReference type="EMBL" id="NEN53368.1"/>
    </source>
</evidence>
<protein>
    <submittedName>
        <fullName evidence="2">Uncharacterized protein</fullName>
    </submittedName>
</protein>
<organism evidence="2 4">
    <name type="scientific">Modestobacter muralis</name>
    <dbReference type="NCBI Taxonomy" id="1608614"/>
    <lineage>
        <taxon>Bacteria</taxon>
        <taxon>Bacillati</taxon>
        <taxon>Actinomycetota</taxon>
        <taxon>Actinomycetes</taxon>
        <taxon>Geodermatophilales</taxon>
        <taxon>Geodermatophilaceae</taxon>
        <taxon>Modestobacter</taxon>
    </lineage>
</organism>